<dbReference type="PANTHER" id="PTHR28620:SF1">
    <property type="entry name" value="CENP-V_GFA DOMAIN-CONTAINING PROTEIN"/>
    <property type="match status" value="1"/>
</dbReference>
<dbReference type="InterPro" id="IPR052355">
    <property type="entry name" value="CENP-V-like"/>
</dbReference>
<gene>
    <name evidence="5" type="ORF">GON04_23650</name>
</gene>
<sequence length="149" mass="16037">MLITGQCHCGNIGFTLHWSPEPERIPARACTCSFCRKHGGVWTSCPTGALEVRVKNPAGVHRYAFGTRTAVFHVCRGCGVVPVVTSEIGGRTYAVVSVRAFENVDPALLQQADVSFDGEGEGDRLARRQRNWIADVRIVDAGGGASIQP</sequence>
<name>A0A6N8IZK7_9BURK</name>
<dbReference type="GO" id="GO:0016846">
    <property type="term" value="F:carbon-sulfur lyase activity"/>
    <property type="evidence" value="ECO:0007669"/>
    <property type="project" value="InterPro"/>
</dbReference>
<comment type="caution">
    <text evidence="5">The sequence shown here is derived from an EMBL/GenBank/DDBJ whole genome shotgun (WGS) entry which is preliminary data.</text>
</comment>
<dbReference type="AlphaFoldDB" id="A0A6N8IZK7"/>
<keyword evidence="3" id="KW-0862">Zinc</keyword>
<organism evidence="5 6">
    <name type="scientific">Ramlibacter pinisoli</name>
    <dbReference type="NCBI Taxonomy" id="2682844"/>
    <lineage>
        <taxon>Bacteria</taxon>
        <taxon>Pseudomonadati</taxon>
        <taxon>Pseudomonadota</taxon>
        <taxon>Betaproteobacteria</taxon>
        <taxon>Burkholderiales</taxon>
        <taxon>Comamonadaceae</taxon>
        <taxon>Ramlibacter</taxon>
    </lineage>
</organism>
<dbReference type="InterPro" id="IPR006913">
    <property type="entry name" value="CENP-V/GFA"/>
</dbReference>
<reference evidence="5 6" key="1">
    <citation type="submission" date="2019-12" db="EMBL/GenBank/DDBJ databases">
        <authorList>
            <person name="Huq M.A."/>
        </authorList>
    </citation>
    <scope>NUCLEOTIDE SEQUENCE [LARGE SCALE GENOMIC DNA]</scope>
    <source>
        <strain evidence="5 6">MAH-25</strain>
    </source>
</reference>
<feature type="domain" description="CENP-V/GFA" evidence="4">
    <location>
        <begin position="3"/>
        <end position="117"/>
    </location>
</feature>
<dbReference type="InterPro" id="IPR011057">
    <property type="entry name" value="Mss4-like_sf"/>
</dbReference>
<evidence type="ECO:0000313" key="5">
    <source>
        <dbReference type="EMBL" id="MVQ32471.1"/>
    </source>
</evidence>
<proteinExistence type="inferred from homology"/>
<dbReference type="GO" id="GO:0046872">
    <property type="term" value="F:metal ion binding"/>
    <property type="evidence" value="ECO:0007669"/>
    <property type="project" value="UniProtKB-KW"/>
</dbReference>
<dbReference type="PANTHER" id="PTHR28620">
    <property type="entry name" value="CENTROMERE PROTEIN V"/>
    <property type="match status" value="1"/>
</dbReference>
<keyword evidence="6" id="KW-1185">Reference proteome</keyword>
<dbReference type="EMBL" id="WSEL01000009">
    <property type="protein sequence ID" value="MVQ32471.1"/>
    <property type="molecule type" value="Genomic_DNA"/>
</dbReference>
<keyword evidence="2" id="KW-0479">Metal-binding</keyword>
<accession>A0A6N8IZK7</accession>
<dbReference type="PROSITE" id="PS51891">
    <property type="entry name" value="CENP_V_GFA"/>
    <property type="match status" value="1"/>
</dbReference>
<evidence type="ECO:0000256" key="3">
    <source>
        <dbReference type="ARBA" id="ARBA00022833"/>
    </source>
</evidence>
<dbReference type="Gene3D" id="2.170.150.70">
    <property type="match status" value="1"/>
</dbReference>
<dbReference type="Pfam" id="PF04828">
    <property type="entry name" value="GFA"/>
    <property type="match status" value="1"/>
</dbReference>
<evidence type="ECO:0000256" key="2">
    <source>
        <dbReference type="ARBA" id="ARBA00022723"/>
    </source>
</evidence>
<dbReference type="RefSeq" id="WP_157400425.1">
    <property type="nucleotide sequence ID" value="NZ_WSEL01000009.1"/>
</dbReference>
<dbReference type="Proteomes" id="UP000469385">
    <property type="component" value="Unassembled WGS sequence"/>
</dbReference>
<evidence type="ECO:0000259" key="4">
    <source>
        <dbReference type="PROSITE" id="PS51891"/>
    </source>
</evidence>
<protein>
    <recommendedName>
        <fullName evidence="4">CENP-V/GFA domain-containing protein</fullName>
    </recommendedName>
</protein>
<dbReference type="SUPFAM" id="SSF51316">
    <property type="entry name" value="Mss4-like"/>
    <property type="match status" value="1"/>
</dbReference>
<evidence type="ECO:0000256" key="1">
    <source>
        <dbReference type="ARBA" id="ARBA00005495"/>
    </source>
</evidence>
<comment type="similarity">
    <text evidence="1">Belongs to the Gfa family.</text>
</comment>
<evidence type="ECO:0000313" key="6">
    <source>
        <dbReference type="Proteomes" id="UP000469385"/>
    </source>
</evidence>